<dbReference type="SUPFAM" id="SSF55785">
    <property type="entry name" value="PYP-like sensor domain (PAS domain)"/>
    <property type="match status" value="1"/>
</dbReference>
<dbReference type="Pfam" id="PF00512">
    <property type="entry name" value="HisKA"/>
    <property type="match status" value="1"/>
</dbReference>
<dbReference type="Gene3D" id="1.10.287.130">
    <property type="match status" value="1"/>
</dbReference>
<keyword evidence="9" id="KW-1133">Transmembrane helix</keyword>
<dbReference type="STRING" id="1163617.SCD_n02102"/>
<dbReference type="InterPro" id="IPR005467">
    <property type="entry name" value="His_kinase_dom"/>
</dbReference>
<keyword evidence="12" id="KW-1185">Reference proteome</keyword>
<dbReference type="Pfam" id="PF00989">
    <property type="entry name" value="PAS"/>
    <property type="match status" value="1"/>
</dbReference>
<feature type="transmembrane region" description="Helical" evidence="9">
    <location>
        <begin position="54"/>
        <end position="74"/>
    </location>
</feature>
<evidence type="ECO:0000313" key="11">
    <source>
        <dbReference type="EMBL" id="BAN35913.1"/>
    </source>
</evidence>
<dbReference type="PROSITE" id="PS50109">
    <property type="entry name" value="HIS_KIN"/>
    <property type="match status" value="1"/>
</dbReference>
<dbReference type="EMBL" id="AP013066">
    <property type="protein sequence ID" value="BAN35913.1"/>
    <property type="molecule type" value="Genomic_DNA"/>
</dbReference>
<dbReference type="Gene3D" id="3.30.565.10">
    <property type="entry name" value="Histidine kinase-like ATPase, C-terminal domain"/>
    <property type="match status" value="1"/>
</dbReference>
<protein>
    <recommendedName>
        <fullName evidence="2">histidine kinase</fullName>
        <ecNumber evidence="2">2.7.13.3</ecNumber>
    </recommendedName>
</protein>
<dbReference type="RefSeq" id="WP_009205109.1">
    <property type="nucleotide sequence ID" value="NC_022357.1"/>
</dbReference>
<dbReference type="SUPFAM" id="SSF55874">
    <property type="entry name" value="ATPase domain of HSP90 chaperone/DNA topoisomerase II/histidine kinase"/>
    <property type="match status" value="1"/>
</dbReference>
<dbReference type="Pfam" id="PF25323">
    <property type="entry name" value="6TM_PilS"/>
    <property type="match status" value="1"/>
</dbReference>
<dbReference type="CDD" id="cd00082">
    <property type="entry name" value="HisKA"/>
    <property type="match status" value="1"/>
</dbReference>
<evidence type="ECO:0000256" key="7">
    <source>
        <dbReference type="ARBA" id="ARBA00022840"/>
    </source>
</evidence>
<evidence type="ECO:0000256" key="4">
    <source>
        <dbReference type="ARBA" id="ARBA00022679"/>
    </source>
</evidence>
<dbReference type="GO" id="GO:0006355">
    <property type="term" value="P:regulation of DNA-templated transcription"/>
    <property type="evidence" value="ECO:0007669"/>
    <property type="project" value="InterPro"/>
</dbReference>
<comment type="catalytic activity">
    <reaction evidence="1">
        <text>ATP + protein L-histidine = ADP + protein N-phospho-L-histidine.</text>
        <dbReference type="EC" id="2.7.13.3"/>
    </reaction>
</comment>
<evidence type="ECO:0000256" key="1">
    <source>
        <dbReference type="ARBA" id="ARBA00000085"/>
    </source>
</evidence>
<keyword evidence="9" id="KW-0812">Transmembrane</keyword>
<keyword evidence="6 11" id="KW-0418">Kinase</keyword>
<evidence type="ECO:0000313" key="12">
    <source>
        <dbReference type="Proteomes" id="UP000015559"/>
    </source>
</evidence>
<evidence type="ECO:0000256" key="6">
    <source>
        <dbReference type="ARBA" id="ARBA00022777"/>
    </source>
</evidence>
<proteinExistence type="predicted"/>
<dbReference type="InterPro" id="IPR003594">
    <property type="entry name" value="HATPase_dom"/>
</dbReference>
<keyword evidence="7" id="KW-0067">ATP-binding</keyword>
<dbReference type="SMART" id="SM00387">
    <property type="entry name" value="HATPase_c"/>
    <property type="match status" value="1"/>
</dbReference>
<dbReference type="PANTHER" id="PTHR43065:SF52">
    <property type="entry name" value="SENSOR PROTEIN KINASE PILS"/>
    <property type="match status" value="1"/>
</dbReference>
<evidence type="ECO:0000256" key="2">
    <source>
        <dbReference type="ARBA" id="ARBA00012438"/>
    </source>
</evidence>
<organism evidence="11 12">
    <name type="scientific">Sulfuricella denitrificans (strain DSM 22764 / NBRC 105220 / skB26)</name>
    <dbReference type="NCBI Taxonomy" id="1163617"/>
    <lineage>
        <taxon>Bacteria</taxon>
        <taxon>Pseudomonadati</taxon>
        <taxon>Pseudomonadota</taxon>
        <taxon>Betaproteobacteria</taxon>
        <taxon>Nitrosomonadales</taxon>
        <taxon>Sulfuricellaceae</taxon>
        <taxon>Sulfuricella</taxon>
    </lineage>
</organism>
<dbReference type="KEGG" id="sdr:SCD_n02102"/>
<dbReference type="OrthoDB" id="9815750at2"/>
<keyword evidence="3" id="KW-0597">Phosphoprotein</keyword>
<dbReference type="Pfam" id="PF02518">
    <property type="entry name" value="HATPase_c"/>
    <property type="match status" value="1"/>
</dbReference>
<name>S6ACV9_SULDS</name>
<keyword evidence="4" id="KW-0808">Transferase</keyword>
<dbReference type="EC" id="2.7.13.3" evidence="2"/>
<feature type="transmembrane region" description="Helical" evidence="9">
    <location>
        <begin position="81"/>
        <end position="100"/>
    </location>
</feature>
<feature type="transmembrane region" description="Helical" evidence="9">
    <location>
        <begin position="129"/>
        <end position="147"/>
    </location>
</feature>
<keyword evidence="9" id="KW-0472">Membrane</keyword>
<keyword evidence="5" id="KW-0547">Nucleotide-binding</keyword>
<dbReference type="GO" id="GO:0005524">
    <property type="term" value="F:ATP binding"/>
    <property type="evidence" value="ECO:0007669"/>
    <property type="project" value="UniProtKB-KW"/>
</dbReference>
<accession>S6ACV9</accession>
<feature type="transmembrane region" description="Helical" evidence="9">
    <location>
        <begin position="106"/>
        <end position="124"/>
    </location>
</feature>
<dbReference type="SMART" id="SM00388">
    <property type="entry name" value="HisKA"/>
    <property type="match status" value="1"/>
</dbReference>
<dbReference type="InterPro" id="IPR036097">
    <property type="entry name" value="HisK_dim/P_sf"/>
</dbReference>
<dbReference type="PRINTS" id="PR00344">
    <property type="entry name" value="BCTRLSENSOR"/>
</dbReference>
<dbReference type="Proteomes" id="UP000015559">
    <property type="component" value="Chromosome"/>
</dbReference>
<evidence type="ECO:0000259" key="10">
    <source>
        <dbReference type="PROSITE" id="PS50109"/>
    </source>
</evidence>
<dbReference type="InterPro" id="IPR013767">
    <property type="entry name" value="PAS_fold"/>
</dbReference>
<dbReference type="eggNOG" id="COG3852">
    <property type="taxonomic scope" value="Bacteria"/>
</dbReference>
<feature type="transmembrane region" description="Helical" evidence="9">
    <location>
        <begin position="159"/>
        <end position="179"/>
    </location>
</feature>
<evidence type="ECO:0000256" key="3">
    <source>
        <dbReference type="ARBA" id="ARBA00022553"/>
    </source>
</evidence>
<dbReference type="InterPro" id="IPR036890">
    <property type="entry name" value="HATPase_C_sf"/>
</dbReference>
<sequence>MLTEWLQVRPRPQPESYWRYLRYFNLFRLTLAGTFAVAYALFGAVNPFGAYYPSLFYATSIAYVFLAALMVVLIDIRWPRFNLLLSAQVSADILFIVLLMHASGGIQSGLGLLLLAPLVAIGMVSRGRLAMFHAAMASIALLLEQTYQVMVLEGSAKDYLQASLTSMGFFAIAGLAFVLTRRLTVTETLAQRQSIDLANLAQVNQLVIQGMQDGVLVVDEQGRVRQHNSEAEKLLGKPSGIWSRLILNDYFPALSECLQRWHTDPGNNRFELTVPATGKRVQASFTAIGWDEVLGAVIFLEDLSLMQVRAQQNKLAALGRLTANIAHEIRNPLSAINHATELLQEEPGKDATQTRLLQIIHDNTHRLDRMVQDVLKLNRRDRATPETFCMGTILHQFTERFCQTEKIPSRVVVLDVADDLMVRFDRHHFDQVLWNLCSNAWRYCQRRDGSIRLHAAFASPGNVVQLDVADDGPGVAEALRAQLFEPFFTTDSTGTGLGLYIARELCEANGATLDYIEAPQGGQFRISTEGELR</sequence>
<dbReference type="Gene3D" id="3.30.450.20">
    <property type="entry name" value="PAS domain"/>
    <property type="match status" value="1"/>
</dbReference>
<keyword evidence="8" id="KW-0902">Two-component regulatory system</keyword>
<dbReference type="SUPFAM" id="SSF47384">
    <property type="entry name" value="Homodimeric domain of signal transducing histidine kinase"/>
    <property type="match status" value="1"/>
</dbReference>
<evidence type="ECO:0000256" key="9">
    <source>
        <dbReference type="SAM" id="Phobius"/>
    </source>
</evidence>
<evidence type="ECO:0000256" key="5">
    <source>
        <dbReference type="ARBA" id="ARBA00022741"/>
    </source>
</evidence>
<feature type="transmembrane region" description="Helical" evidence="9">
    <location>
        <begin position="20"/>
        <end position="42"/>
    </location>
</feature>
<dbReference type="InterPro" id="IPR035965">
    <property type="entry name" value="PAS-like_dom_sf"/>
</dbReference>
<dbReference type="InterPro" id="IPR004358">
    <property type="entry name" value="Sig_transdc_His_kin-like_C"/>
</dbReference>
<dbReference type="AlphaFoldDB" id="S6ACV9"/>
<reference evidence="11 12" key="1">
    <citation type="journal article" date="2012" name="Appl. Environ. Microbiol.">
        <title>Draft genome sequence of a psychrotolerant sulfur-oxidizing bacterium, Sulfuricella denitrificans skB26, and proteomic insights into cold adaptation.</title>
        <authorList>
            <person name="Watanabe T."/>
            <person name="Kojima H."/>
            <person name="Fukui M."/>
        </authorList>
    </citation>
    <scope>NUCLEOTIDE SEQUENCE [LARGE SCALE GENOMIC DNA]</scope>
    <source>
        <strain evidence="12">skB26</strain>
    </source>
</reference>
<feature type="domain" description="Histidine kinase" evidence="10">
    <location>
        <begin position="324"/>
        <end position="532"/>
    </location>
</feature>
<evidence type="ECO:0000256" key="8">
    <source>
        <dbReference type="ARBA" id="ARBA00023012"/>
    </source>
</evidence>
<dbReference type="InterPro" id="IPR003661">
    <property type="entry name" value="HisK_dim/P_dom"/>
</dbReference>
<dbReference type="GO" id="GO:0000155">
    <property type="term" value="F:phosphorelay sensor kinase activity"/>
    <property type="evidence" value="ECO:0007669"/>
    <property type="project" value="InterPro"/>
</dbReference>
<dbReference type="PANTHER" id="PTHR43065">
    <property type="entry name" value="SENSOR HISTIDINE KINASE"/>
    <property type="match status" value="1"/>
</dbReference>
<dbReference type="HOGENOM" id="CLU_000445_114_39_4"/>
<gene>
    <name evidence="11" type="ORF">SCD_n02102</name>
</gene>